<dbReference type="Gene3D" id="2.60.120.10">
    <property type="entry name" value="Jelly Rolls"/>
    <property type="match status" value="1"/>
</dbReference>
<dbReference type="EMBL" id="BONG01000001">
    <property type="protein sequence ID" value="GIF86564.1"/>
    <property type="molecule type" value="Genomic_DNA"/>
</dbReference>
<evidence type="ECO:0000256" key="1">
    <source>
        <dbReference type="ARBA" id="ARBA00023125"/>
    </source>
</evidence>
<evidence type="ECO:0000256" key="2">
    <source>
        <dbReference type="SAM" id="MobiDB-lite"/>
    </source>
</evidence>
<name>A0A8J3JQ79_9ACTN</name>
<evidence type="ECO:0000313" key="5">
    <source>
        <dbReference type="Proteomes" id="UP000619293"/>
    </source>
</evidence>
<feature type="domain" description="HTH cro/C1-type" evidence="3">
    <location>
        <begin position="27"/>
        <end position="81"/>
    </location>
</feature>
<keyword evidence="1" id="KW-0238">DNA-binding</keyword>
<dbReference type="CDD" id="cd02209">
    <property type="entry name" value="cupin_XRE_C"/>
    <property type="match status" value="1"/>
</dbReference>
<reference evidence="4 5" key="1">
    <citation type="submission" date="2021-01" db="EMBL/GenBank/DDBJ databases">
        <title>Whole genome shotgun sequence of Catellatospora chokoriensis NBRC 107358.</title>
        <authorList>
            <person name="Komaki H."/>
            <person name="Tamura T."/>
        </authorList>
    </citation>
    <scope>NUCLEOTIDE SEQUENCE [LARGE SCALE GENOMIC DNA]</scope>
    <source>
        <strain evidence="4 5">NBRC 107358</strain>
    </source>
</reference>
<dbReference type="GO" id="GO:0005829">
    <property type="term" value="C:cytosol"/>
    <property type="evidence" value="ECO:0007669"/>
    <property type="project" value="TreeGrafter"/>
</dbReference>
<dbReference type="InterPro" id="IPR010982">
    <property type="entry name" value="Lambda_DNA-bd_dom_sf"/>
</dbReference>
<dbReference type="SUPFAM" id="SSF51182">
    <property type="entry name" value="RmlC-like cupins"/>
    <property type="match status" value="1"/>
</dbReference>
<organism evidence="4 5">
    <name type="scientific">Catellatospora chokoriensis</name>
    <dbReference type="NCBI Taxonomy" id="310353"/>
    <lineage>
        <taxon>Bacteria</taxon>
        <taxon>Bacillati</taxon>
        <taxon>Actinomycetota</taxon>
        <taxon>Actinomycetes</taxon>
        <taxon>Micromonosporales</taxon>
        <taxon>Micromonosporaceae</taxon>
        <taxon>Catellatospora</taxon>
    </lineage>
</organism>
<sequence>MSARPATARSSPPPALEQGAEGVGPRLRHLREQAGISLSELARRANVGKATLSGLENGTRNPTLDTLWSVTAALGVPITALLAGQQAGVMRGTAVEATLLQVFEDDTVTYELYRMVVPPGAAQHSPAHHAGVTEHITVFDGVLRAGPADAPLTAHPGEHIHWQSDVPHLYEAVGDRPVHASLLIRYPRP</sequence>
<feature type="compositionally biased region" description="Low complexity" evidence="2">
    <location>
        <begin position="1"/>
        <end position="10"/>
    </location>
</feature>
<dbReference type="SUPFAM" id="SSF47413">
    <property type="entry name" value="lambda repressor-like DNA-binding domains"/>
    <property type="match status" value="1"/>
</dbReference>
<dbReference type="GO" id="GO:0003677">
    <property type="term" value="F:DNA binding"/>
    <property type="evidence" value="ECO:0007669"/>
    <property type="project" value="UniProtKB-KW"/>
</dbReference>
<comment type="caution">
    <text evidence="4">The sequence shown here is derived from an EMBL/GenBank/DDBJ whole genome shotgun (WGS) entry which is preliminary data.</text>
</comment>
<dbReference type="Gene3D" id="1.10.260.40">
    <property type="entry name" value="lambda repressor-like DNA-binding domains"/>
    <property type="match status" value="1"/>
</dbReference>
<dbReference type="InterPro" id="IPR050807">
    <property type="entry name" value="TransReg_Diox_bact_type"/>
</dbReference>
<proteinExistence type="predicted"/>
<dbReference type="RefSeq" id="WP_191841103.1">
    <property type="nucleotide sequence ID" value="NZ_BAAALB010000004.1"/>
</dbReference>
<dbReference type="Proteomes" id="UP000619293">
    <property type="component" value="Unassembled WGS sequence"/>
</dbReference>
<dbReference type="Pfam" id="PF01381">
    <property type="entry name" value="HTH_3"/>
    <property type="match status" value="1"/>
</dbReference>
<dbReference type="SMART" id="SM00530">
    <property type="entry name" value="HTH_XRE"/>
    <property type="match status" value="1"/>
</dbReference>
<dbReference type="PANTHER" id="PTHR46797">
    <property type="entry name" value="HTH-TYPE TRANSCRIPTIONAL REGULATOR"/>
    <property type="match status" value="1"/>
</dbReference>
<evidence type="ECO:0000259" key="3">
    <source>
        <dbReference type="PROSITE" id="PS50943"/>
    </source>
</evidence>
<keyword evidence="5" id="KW-1185">Reference proteome</keyword>
<feature type="region of interest" description="Disordered" evidence="2">
    <location>
        <begin position="1"/>
        <end position="23"/>
    </location>
</feature>
<dbReference type="InterPro" id="IPR013096">
    <property type="entry name" value="Cupin_2"/>
</dbReference>
<dbReference type="GO" id="GO:0003700">
    <property type="term" value="F:DNA-binding transcription factor activity"/>
    <property type="evidence" value="ECO:0007669"/>
    <property type="project" value="TreeGrafter"/>
</dbReference>
<dbReference type="AlphaFoldDB" id="A0A8J3JQ79"/>
<dbReference type="InterPro" id="IPR001387">
    <property type="entry name" value="Cro/C1-type_HTH"/>
</dbReference>
<gene>
    <name evidence="4" type="ORF">Cch02nite_00080</name>
</gene>
<dbReference type="Pfam" id="PF07883">
    <property type="entry name" value="Cupin_2"/>
    <property type="match status" value="1"/>
</dbReference>
<dbReference type="PROSITE" id="PS50943">
    <property type="entry name" value="HTH_CROC1"/>
    <property type="match status" value="1"/>
</dbReference>
<dbReference type="CDD" id="cd00093">
    <property type="entry name" value="HTH_XRE"/>
    <property type="match status" value="1"/>
</dbReference>
<dbReference type="InterPro" id="IPR014710">
    <property type="entry name" value="RmlC-like_jellyroll"/>
</dbReference>
<accession>A0A8J3JQ79</accession>
<protein>
    <submittedName>
        <fullName evidence="4">Hypothetical transcriptional regulator</fullName>
    </submittedName>
</protein>
<dbReference type="PANTHER" id="PTHR46797:SF1">
    <property type="entry name" value="METHYLPHOSPHONATE SYNTHASE"/>
    <property type="match status" value="1"/>
</dbReference>
<evidence type="ECO:0000313" key="4">
    <source>
        <dbReference type="EMBL" id="GIF86564.1"/>
    </source>
</evidence>
<dbReference type="InterPro" id="IPR011051">
    <property type="entry name" value="RmlC_Cupin_sf"/>
</dbReference>